<reference evidence="3" key="2">
    <citation type="journal article" date="2020" name="Nat. Commun.">
        <title>Large-scale genome sequencing of mycorrhizal fungi provides insights into the early evolution of symbiotic traits.</title>
        <authorList>
            <person name="Miyauchi S."/>
            <person name="Kiss E."/>
            <person name="Kuo A."/>
            <person name="Drula E."/>
            <person name="Kohler A."/>
            <person name="Sanchez-Garcia M."/>
            <person name="Morin E."/>
            <person name="Andreopoulos B."/>
            <person name="Barry K.W."/>
            <person name="Bonito G."/>
            <person name="Buee M."/>
            <person name="Carver A."/>
            <person name="Chen C."/>
            <person name="Cichocki N."/>
            <person name="Clum A."/>
            <person name="Culley D."/>
            <person name="Crous P.W."/>
            <person name="Fauchery L."/>
            <person name="Girlanda M."/>
            <person name="Hayes R.D."/>
            <person name="Keri Z."/>
            <person name="LaButti K."/>
            <person name="Lipzen A."/>
            <person name="Lombard V."/>
            <person name="Magnuson J."/>
            <person name="Maillard F."/>
            <person name="Murat C."/>
            <person name="Nolan M."/>
            <person name="Ohm R.A."/>
            <person name="Pangilinan J."/>
            <person name="Pereira M.F."/>
            <person name="Perotto S."/>
            <person name="Peter M."/>
            <person name="Pfister S."/>
            <person name="Riley R."/>
            <person name="Sitrit Y."/>
            <person name="Stielow J.B."/>
            <person name="Szollosi G."/>
            <person name="Zifcakova L."/>
            <person name="Stursova M."/>
            <person name="Spatafora J.W."/>
            <person name="Tedersoo L."/>
            <person name="Vaario L.M."/>
            <person name="Yamada A."/>
            <person name="Yan M."/>
            <person name="Wang P."/>
            <person name="Xu J."/>
            <person name="Bruns T."/>
            <person name="Baldrian P."/>
            <person name="Vilgalys R."/>
            <person name="Dunand C."/>
            <person name="Henrissat B."/>
            <person name="Grigoriev I.V."/>
            <person name="Hibbett D."/>
            <person name="Nagy L.G."/>
            <person name="Martin F.M."/>
        </authorList>
    </citation>
    <scope>NUCLEOTIDE SEQUENCE</scope>
    <source>
        <strain evidence="3">Prilba</strain>
    </source>
</reference>
<keyword evidence="2" id="KW-0812">Transmembrane</keyword>
<keyword evidence="2" id="KW-1133">Transmembrane helix</keyword>
<gene>
    <name evidence="3" type="ORF">DFH94DRAFT_699952</name>
</gene>
<dbReference type="EMBL" id="WHVB01000113">
    <property type="protein sequence ID" value="KAF8461797.1"/>
    <property type="molecule type" value="Genomic_DNA"/>
</dbReference>
<evidence type="ECO:0000256" key="2">
    <source>
        <dbReference type="SAM" id="Phobius"/>
    </source>
</evidence>
<comment type="caution">
    <text evidence="3">The sequence shown here is derived from an EMBL/GenBank/DDBJ whole genome shotgun (WGS) entry which is preliminary data.</text>
</comment>
<accession>A0A9P5MM79</accession>
<feature type="region of interest" description="Disordered" evidence="1">
    <location>
        <begin position="89"/>
        <end position="119"/>
    </location>
</feature>
<evidence type="ECO:0000313" key="4">
    <source>
        <dbReference type="Proteomes" id="UP000759537"/>
    </source>
</evidence>
<protein>
    <submittedName>
        <fullName evidence="3">Uncharacterized protein</fullName>
    </submittedName>
</protein>
<organism evidence="3 4">
    <name type="scientific">Russula ochroleuca</name>
    <dbReference type="NCBI Taxonomy" id="152965"/>
    <lineage>
        <taxon>Eukaryota</taxon>
        <taxon>Fungi</taxon>
        <taxon>Dikarya</taxon>
        <taxon>Basidiomycota</taxon>
        <taxon>Agaricomycotina</taxon>
        <taxon>Agaricomycetes</taxon>
        <taxon>Russulales</taxon>
        <taxon>Russulaceae</taxon>
        <taxon>Russula</taxon>
    </lineage>
</organism>
<evidence type="ECO:0000256" key="1">
    <source>
        <dbReference type="SAM" id="MobiDB-lite"/>
    </source>
</evidence>
<proteinExistence type="predicted"/>
<name>A0A9P5MM79_9AGAM</name>
<keyword evidence="4" id="KW-1185">Reference proteome</keyword>
<reference evidence="3" key="1">
    <citation type="submission" date="2019-10" db="EMBL/GenBank/DDBJ databases">
        <authorList>
            <consortium name="DOE Joint Genome Institute"/>
            <person name="Kuo A."/>
            <person name="Miyauchi S."/>
            <person name="Kiss E."/>
            <person name="Drula E."/>
            <person name="Kohler A."/>
            <person name="Sanchez-Garcia M."/>
            <person name="Andreopoulos B."/>
            <person name="Barry K.W."/>
            <person name="Bonito G."/>
            <person name="Buee M."/>
            <person name="Carver A."/>
            <person name="Chen C."/>
            <person name="Cichocki N."/>
            <person name="Clum A."/>
            <person name="Culley D."/>
            <person name="Crous P.W."/>
            <person name="Fauchery L."/>
            <person name="Girlanda M."/>
            <person name="Hayes R."/>
            <person name="Keri Z."/>
            <person name="LaButti K."/>
            <person name="Lipzen A."/>
            <person name="Lombard V."/>
            <person name="Magnuson J."/>
            <person name="Maillard F."/>
            <person name="Morin E."/>
            <person name="Murat C."/>
            <person name="Nolan M."/>
            <person name="Ohm R."/>
            <person name="Pangilinan J."/>
            <person name="Pereira M."/>
            <person name="Perotto S."/>
            <person name="Peter M."/>
            <person name="Riley R."/>
            <person name="Sitrit Y."/>
            <person name="Stielow B."/>
            <person name="Szollosi G."/>
            <person name="Zifcakova L."/>
            <person name="Stursova M."/>
            <person name="Spatafora J.W."/>
            <person name="Tedersoo L."/>
            <person name="Vaario L.-M."/>
            <person name="Yamada A."/>
            <person name="Yan M."/>
            <person name="Wang P."/>
            <person name="Xu J."/>
            <person name="Bruns T."/>
            <person name="Baldrian P."/>
            <person name="Vilgalys R."/>
            <person name="Henrissat B."/>
            <person name="Grigoriev I.V."/>
            <person name="Hibbett D."/>
            <person name="Nagy L.G."/>
            <person name="Martin F.M."/>
        </authorList>
    </citation>
    <scope>NUCLEOTIDE SEQUENCE</scope>
    <source>
        <strain evidence="3">Prilba</strain>
    </source>
</reference>
<dbReference type="AlphaFoldDB" id="A0A9P5MM79"/>
<feature type="transmembrane region" description="Helical" evidence="2">
    <location>
        <begin position="145"/>
        <end position="166"/>
    </location>
</feature>
<dbReference type="Proteomes" id="UP000759537">
    <property type="component" value="Unassembled WGS sequence"/>
</dbReference>
<keyword evidence="2" id="KW-0472">Membrane</keyword>
<evidence type="ECO:0000313" key="3">
    <source>
        <dbReference type="EMBL" id="KAF8461797.1"/>
    </source>
</evidence>
<sequence length="180" mass="19337">MSTRYIPRCEILGCVESTSPRVIRSSSVRTKETCVSQGTQSVYLSFALGPTIPRVRELDDLPPIRSSSPPAQHAPLQVQFHTAQSQSAARTARAVDPLGSRRQSAVPGTGPARFAQRAWPTAAAQAPTVPYATIQMNDATRQRRLLLVAAAAVVVAICVQSAAILVSLEEEDEDEDEATL</sequence>